<evidence type="ECO:0000313" key="2">
    <source>
        <dbReference type="Proteomes" id="UP000238882"/>
    </source>
</evidence>
<proteinExistence type="predicted"/>
<dbReference type="AlphaFoldDB" id="A0A2S7WQB8"/>
<keyword evidence="2" id="KW-1185">Reference proteome</keyword>
<comment type="caution">
    <text evidence="1">The sequence shown here is derived from an EMBL/GenBank/DDBJ whole genome shotgun (WGS) entry which is preliminary data.</text>
</comment>
<sequence length="59" mass="7199">MVLESGYSDKTIRRHFSSYLTKPTFLSIHLSDPDTGRYWYNHKMFHFLDNLRYLNQQTQ</sequence>
<organism evidence="1 2">
    <name type="scientific">Polaribacter porphyrae</name>
    <dbReference type="NCBI Taxonomy" id="1137780"/>
    <lineage>
        <taxon>Bacteria</taxon>
        <taxon>Pseudomonadati</taxon>
        <taxon>Bacteroidota</taxon>
        <taxon>Flavobacteriia</taxon>
        <taxon>Flavobacteriales</taxon>
        <taxon>Flavobacteriaceae</taxon>
    </lineage>
</organism>
<reference evidence="1 2" key="1">
    <citation type="submission" date="2016-12" db="EMBL/GenBank/DDBJ databases">
        <title>Trade-off between light-utilization and light-protection in marine flavobacteria.</title>
        <authorList>
            <person name="Kumagai Y."/>
            <person name="Yoshizawa S."/>
            <person name="Kogure K."/>
            <person name="Iwasaki W."/>
        </authorList>
    </citation>
    <scope>NUCLEOTIDE SEQUENCE [LARGE SCALE GENOMIC DNA]</scope>
    <source>
        <strain evidence="1 2">NBRC 108759</strain>
    </source>
</reference>
<dbReference type="EMBL" id="MSCN01000001">
    <property type="protein sequence ID" value="PQJ79807.1"/>
    <property type="molecule type" value="Genomic_DNA"/>
</dbReference>
<gene>
    <name evidence="1" type="ORF">BTO18_11755</name>
</gene>
<protein>
    <submittedName>
        <fullName evidence="1">Uncharacterized protein</fullName>
    </submittedName>
</protein>
<name>A0A2S7WQB8_9FLAO</name>
<evidence type="ECO:0000313" key="1">
    <source>
        <dbReference type="EMBL" id="PQJ79807.1"/>
    </source>
</evidence>
<accession>A0A2S7WQB8</accession>
<dbReference type="Proteomes" id="UP000238882">
    <property type="component" value="Unassembled WGS sequence"/>
</dbReference>